<organism evidence="2 3">
    <name type="scientific">Candidatus Odyssella acanthamoebae</name>
    <dbReference type="NCBI Taxonomy" id="91604"/>
    <lineage>
        <taxon>Bacteria</taxon>
        <taxon>Pseudomonadati</taxon>
        <taxon>Pseudomonadota</taxon>
        <taxon>Alphaproteobacteria</taxon>
        <taxon>Holosporales</taxon>
        <taxon>Candidatus Paracaedibacteraceae</taxon>
        <taxon>Candidatus Odyssella</taxon>
    </lineage>
</organism>
<dbReference type="EMBL" id="CP008941">
    <property type="protein sequence ID" value="AIK97226.1"/>
    <property type="molecule type" value="Genomic_DNA"/>
</dbReference>
<protein>
    <recommendedName>
        <fullName evidence="1">PD-(D/E)XK endonuclease-like domain-containing protein</fullName>
    </recommendedName>
</protein>
<dbReference type="OrthoDB" id="9780606at2"/>
<sequence length="927" mass="104741">MAKVFTIPFGQPFLETLADGIMQRFSSNPLLLAKTLVILPTRRGCLGLKEAFQQRRNSQILPRIIALADLEQEPTVPGFIAPVLRPAMPAAQQLGLLSQLILKKEQTSIATALNLAKELMTLLDEIHTSDGDIARLQTLVGTQFAQHWQITLDFLKIITDYWPSILQDYGMIDSAQRRRDNLRVLAQQWAPDYPVILAGTTATRPATADLAKAILNFQNGNIVLPGFEALSEDLPPSTHPLYTLHQFVDRLGSLDIRPWVTLAAPAKARGKLLQQAMAPVINMAQPLSAAEQQDIISNLSMVECRDTGHEALIIALKIRQSLAEGLESIIVITPDMELTRRLQSQLKRWNIIANTSQGTPLTKTVVGTFLCLITQFRSQPTPRGLLALLKHPLCYRHLNRAAHLNHVRQLDLKLRRRRQPNLLSADYVKEEDREWYEGFLKDMVLTDHSSKKSLTEHLDDLIKIAEILCAPEKLWGEADGQRAADYFASLKPHGDFYPPLNGREFRDLLPQLMNQELVHDRQGIGSPVRILGALEARQAHAPLMILAGLNEGTWPQDLASDPWLNRQMRLDLGLPDPLRRIGLSAHDFCLGFSAPQAMLTRSMRKSGTATVPSRWWLRLETLLSIHKIKLDDGKQLKEWAEKLDAPQKIEPAAEPLPCPPLDKRPVHFSTTDIEQLMRDPFGYYARRILKLRKLDVPDEDLDSRDLGNLIHEGLDLYHRLYGNQIDLDKLIDCGEKTFAPFIADPYVQHFWWPRFTSVAHWLVNEWRKRQLDYTFTEIEGTLDFNYGHRRSATITSIADRIDVRDGQAIILDYKTGSTLPTKGDIIAGLSPQLAIEALLLANNGFPPLINHSLSNLEYWHLKGGKDGGAVVNLKDINLLVESTEQGLKNLLQHFLMSATPYLCNPWGESKLKNRDYSQLARLEEWNS</sequence>
<name>A0A077AXA3_9PROT</name>
<dbReference type="KEGG" id="paca:ID47_11530"/>
<dbReference type="RefSeq" id="WP_038466520.1">
    <property type="nucleotide sequence ID" value="NZ_CP008941.1"/>
</dbReference>
<evidence type="ECO:0000313" key="3">
    <source>
        <dbReference type="Proteomes" id="UP000028926"/>
    </source>
</evidence>
<proteinExistence type="predicted"/>
<evidence type="ECO:0000259" key="1">
    <source>
        <dbReference type="Pfam" id="PF12705"/>
    </source>
</evidence>
<dbReference type="Pfam" id="PF12705">
    <property type="entry name" value="PDDEXK_1"/>
    <property type="match status" value="1"/>
</dbReference>
<evidence type="ECO:0000313" key="2">
    <source>
        <dbReference type="EMBL" id="AIK97226.1"/>
    </source>
</evidence>
<reference evidence="2 3" key="1">
    <citation type="submission" date="2014-07" db="EMBL/GenBank/DDBJ databases">
        <title>Comparative genomic insights into amoeba endosymbionts belonging to the families of Holosporaceae and Candidatus Midichloriaceae within Rickettsiales.</title>
        <authorList>
            <person name="Wang Z."/>
            <person name="Wu M."/>
        </authorList>
    </citation>
    <scope>NUCLEOTIDE SEQUENCE [LARGE SCALE GENOMIC DNA]</scope>
    <source>
        <strain evidence="2">PRA3</strain>
    </source>
</reference>
<dbReference type="AlphaFoldDB" id="A0A077AXA3"/>
<dbReference type="STRING" id="91604.ID47_11530"/>
<dbReference type="InterPro" id="IPR038726">
    <property type="entry name" value="PDDEXK_AddAB-type"/>
</dbReference>
<keyword evidence="3" id="KW-1185">Reference proteome</keyword>
<dbReference type="eggNOG" id="COG3893">
    <property type="taxonomic scope" value="Bacteria"/>
</dbReference>
<dbReference type="Proteomes" id="UP000028926">
    <property type="component" value="Chromosome"/>
</dbReference>
<dbReference type="HOGENOM" id="CLU_012377_0_0_5"/>
<dbReference type="InterPro" id="IPR027417">
    <property type="entry name" value="P-loop_NTPase"/>
</dbReference>
<feature type="domain" description="PD-(D/E)XK endonuclease-like" evidence="1">
    <location>
        <begin position="667"/>
        <end position="901"/>
    </location>
</feature>
<accession>A0A077AXA3</accession>
<dbReference type="SUPFAM" id="SSF52540">
    <property type="entry name" value="P-loop containing nucleoside triphosphate hydrolases"/>
    <property type="match status" value="1"/>
</dbReference>
<gene>
    <name evidence="2" type="ORF">ID47_11530</name>
</gene>
<dbReference type="eggNOG" id="COG2887">
    <property type="taxonomic scope" value="Bacteria"/>
</dbReference>